<reference evidence="1" key="1">
    <citation type="submission" date="2021-03" db="EMBL/GenBank/DDBJ databases">
        <title>Antimicrobial resistance genes in bacteria isolated from Japanese honey, and their potential for conferring macrolide and lincosamide resistance in the American foulbrood pathogen Paenibacillus larvae.</title>
        <authorList>
            <person name="Okamoto M."/>
            <person name="Kumagai M."/>
            <person name="Kanamori H."/>
            <person name="Takamatsu D."/>
        </authorList>
    </citation>
    <scope>NUCLEOTIDE SEQUENCE</scope>
    <source>
        <strain evidence="1">J40TS1</strain>
    </source>
</reference>
<gene>
    <name evidence="1" type="ORF">J40TS1_10570</name>
</gene>
<evidence type="ECO:0000313" key="2">
    <source>
        <dbReference type="Proteomes" id="UP000683139"/>
    </source>
</evidence>
<accession>A0A919YLI2</accession>
<sequence length="54" mass="6342">MRKSCQRGRKERQKEKHQALRLLFVLVVQQKGAQKPVQTSLAAQRCWCYSVNRA</sequence>
<comment type="caution">
    <text evidence="1">The sequence shown here is derived from an EMBL/GenBank/DDBJ whole genome shotgun (WGS) entry which is preliminary data.</text>
</comment>
<dbReference type="EMBL" id="BOSE01000001">
    <property type="protein sequence ID" value="GIP15415.1"/>
    <property type="molecule type" value="Genomic_DNA"/>
</dbReference>
<evidence type="ECO:0000313" key="1">
    <source>
        <dbReference type="EMBL" id="GIP15415.1"/>
    </source>
</evidence>
<dbReference type="Proteomes" id="UP000683139">
    <property type="component" value="Unassembled WGS sequence"/>
</dbReference>
<protein>
    <submittedName>
        <fullName evidence="1">Uncharacterized protein</fullName>
    </submittedName>
</protein>
<organism evidence="1 2">
    <name type="scientific">Paenibacillus montaniterrae</name>
    <dbReference type="NCBI Taxonomy" id="429341"/>
    <lineage>
        <taxon>Bacteria</taxon>
        <taxon>Bacillati</taxon>
        <taxon>Bacillota</taxon>
        <taxon>Bacilli</taxon>
        <taxon>Bacillales</taxon>
        <taxon>Paenibacillaceae</taxon>
        <taxon>Paenibacillus</taxon>
    </lineage>
</organism>
<dbReference type="AlphaFoldDB" id="A0A919YLI2"/>
<name>A0A919YLI2_9BACL</name>
<keyword evidence="2" id="KW-1185">Reference proteome</keyword>
<proteinExistence type="predicted"/>